<proteinExistence type="predicted"/>
<name>A0ABX1R463_9ALTE</name>
<evidence type="ECO:0000256" key="1">
    <source>
        <dbReference type="SAM" id="Phobius"/>
    </source>
</evidence>
<evidence type="ECO:0008006" key="4">
    <source>
        <dbReference type="Google" id="ProtNLM"/>
    </source>
</evidence>
<feature type="transmembrane region" description="Helical" evidence="1">
    <location>
        <begin position="91"/>
        <end position="111"/>
    </location>
</feature>
<feature type="transmembrane region" description="Helical" evidence="1">
    <location>
        <begin position="48"/>
        <end position="70"/>
    </location>
</feature>
<organism evidence="2 3">
    <name type="scientific">Alteromonas ponticola</name>
    <dbReference type="NCBI Taxonomy" id="2720613"/>
    <lineage>
        <taxon>Bacteria</taxon>
        <taxon>Pseudomonadati</taxon>
        <taxon>Pseudomonadota</taxon>
        <taxon>Gammaproteobacteria</taxon>
        <taxon>Alteromonadales</taxon>
        <taxon>Alteromonadaceae</taxon>
        <taxon>Alteromonas/Salinimonas group</taxon>
        <taxon>Alteromonas</taxon>
    </lineage>
</organism>
<comment type="caution">
    <text evidence="2">The sequence shown here is derived from an EMBL/GenBank/DDBJ whole genome shotgun (WGS) entry which is preliminary data.</text>
</comment>
<keyword evidence="1" id="KW-1133">Transmembrane helix</keyword>
<accession>A0ABX1R463</accession>
<evidence type="ECO:0000313" key="2">
    <source>
        <dbReference type="EMBL" id="NMH61234.1"/>
    </source>
</evidence>
<keyword evidence="1" id="KW-0812">Transmembrane</keyword>
<keyword evidence="3" id="KW-1185">Reference proteome</keyword>
<dbReference type="EMBL" id="JAATNW010000007">
    <property type="protein sequence ID" value="NMH61234.1"/>
    <property type="molecule type" value="Genomic_DNA"/>
</dbReference>
<protein>
    <recommendedName>
        <fullName evidence="4">GNAT family acetyltransferase</fullName>
    </recommendedName>
</protein>
<keyword evidence="1" id="KW-0472">Membrane</keyword>
<evidence type="ECO:0000313" key="3">
    <source>
        <dbReference type="Proteomes" id="UP000709336"/>
    </source>
</evidence>
<dbReference type="Proteomes" id="UP000709336">
    <property type="component" value="Unassembled WGS sequence"/>
</dbReference>
<gene>
    <name evidence="2" type="ORF">HCJ96_14475</name>
</gene>
<feature type="transmembrane region" description="Helical" evidence="1">
    <location>
        <begin position="123"/>
        <end position="145"/>
    </location>
</feature>
<feature type="transmembrane region" description="Helical" evidence="1">
    <location>
        <begin position="12"/>
        <end position="36"/>
    </location>
</feature>
<dbReference type="RefSeq" id="WP_169211782.1">
    <property type="nucleotide sequence ID" value="NZ_JAATNW010000007.1"/>
</dbReference>
<reference evidence="2 3" key="1">
    <citation type="submission" date="2020-03" db="EMBL/GenBank/DDBJ databases">
        <title>Alteromonas ponticola sp. nov., isolated from seawater.</title>
        <authorList>
            <person name="Yoon J.-H."/>
            <person name="Kim Y.-O."/>
        </authorList>
    </citation>
    <scope>NUCLEOTIDE SEQUENCE [LARGE SCALE GENOMIC DNA]</scope>
    <source>
        <strain evidence="2 3">MYP5</strain>
    </source>
</reference>
<sequence>MLGEKKWIRKITASMFSVLFMIVSYSMVGMAIYHFVTALQTDEQLVTGIIRSINDLFIALATYELSVGIFKEYRGQGDEDIGLIWSIRRTVTRFVSVVIIALVLEGLILVIKYSQLDMAGNLFYPVAVVISASLLLISLALFLHWTRQEPAKDNS</sequence>